<evidence type="ECO:0000313" key="2">
    <source>
        <dbReference type="EMBL" id="NKQ54248.1"/>
    </source>
</evidence>
<dbReference type="EMBL" id="JAAXLS010000008">
    <property type="protein sequence ID" value="NKQ54248.1"/>
    <property type="molecule type" value="Genomic_DNA"/>
</dbReference>
<organism evidence="2 3">
    <name type="scientific">Amycolatopsis acididurans</name>
    <dbReference type="NCBI Taxonomy" id="2724524"/>
    <lineage>
        <taxon>Bacteria</taxon>
        <taxon>Bacillati</taxon>
        <taxon>Actinomycetota</taxon>
        <taxon>Actinomycetes</taxon>
        <taxon>Pseudonocardiales</taxon>
        <taxon>Pseudonocardiaceae</taxon>
        <taxon>Amycolatopsis</taxon>
    </lineage>
</organism>
<feature type="transmembrane region" description="Helical" evidence="1">
    <location>
        <begin position="54"/>
        <end position="75"/>
    </location>
</feature>
<sequence>MATAVKLVYLAGLAIAAVVFWSVGRWGRRNADDLVPAARSAAARERKLRSLRRGAALCHVLAAACAALVVVYLMVY</sequence>
<proteinExistence type="predicted"/>
<evidence type="ECO:0000256" key="1">
    <source>
        <dbReference type="SAM" id="Phobius"/>
    </source>
</evidence>
<keyword evidence="1" id="KW-0472">Membrane</keyword>
<feature type="transmembrane region" description="Helical" evidence="1">
    <location>
        <begin position="6"/>
        <end position="24"/>
    </location>
</feature>
<reference evidence="2 3" key="1">
    <citation type="submission" date="2020-04" db="EMBL/GenBank/DDBJ databases">
        <title>Novel species.</title>
        <authorList>
            <person name="Teo W.F.A."/>
            <person name="Lipun K."/>
            <person name="Srisuk N."/>
            <person name="Duangmal K."/>
        </authorList>
    </citation>
    <scope>NUCLEOTIDE SEQUENCE [LARGE SCALE GENOMIC DNA]</scope>
    <source>
        <strain evidence="2 3">K13G38</strain>
    </source>
</reference>
<dbReference type="RefSeq" id="WP_168515923.1">
    <property type="nucleotide sequence ID" value="NZ_JAAXLS010000008.1"/>
</dbReference>
<gene>
    <name evidence="2" type="ORF">HFP15_15270</name>
</gene>
<dbReference type="Proteomes" id="UP000715441">
    <property type="component" value="Unassembled WGS sequence"/>
</dbReference>
<keyword evidence="1" id="KW-1133">Transmembrane helix</keyword>
<comment type="caution">
    <text evidence="2">The sequence shown here is derived from an EMBL/GenBank/DDBJ whole genome shotgun (WGS) entry which is preliminary data.</text>
</comment>
<name>A0ABX1J3A2_9PSEU</name>
<evidence type="ECO:0000313" key="3">
    <source>
        <dbReference type="Proteomes" id="UP000715441"/>
    </source>
</evidence>
<keyword evidence="1" id="KW-0812">Transmembrane</keyword>
<protein>
    <submittedName>
        <fullName evidence="2">Uncharacterized protein</fullName>
    </submittedName>
</protein>
<accession>A0ABX1J3A2</accession>
<keyword evidence="3" id="KW-1185">Reference proteome</keyword>